<comment type="caution">
    <text evidence="1">The sequence shown here is derived from an EMBL/GenBank/DDBJ whole genome shotgun (WGS) entry which is preliminary data.</text>
</comment>
<dbReference type="Proteomes" id="UP001161017">
    <property type="component" value="Unassembled WGS sequence"/>
</dbReference>
<dbReference type="AlphaFoldDB" id="A0AA43QVU3"/>
<evidence type="ECO:0000313" key="1">
    <source>
        <dbReference type="EMBL" id="MDI1493536.1"/>
    </source>
</evidence>
<dbReference type="PANTHER" id="PTHR42085">
    <property type="entry name" value="F-BOX DOMAIN-CONTAINING PROTEIN"/>
    <property type="match status" value="1"/>
</dbReference>
<organism evidence="1 2">
    <name type="scientific">Ramalina farinacea</name>
    <dbReference type="NCBI Taxonomy" id="258253"/>
    <lineage>
        <taxon>Eukaryota</taxon>
        <taxon>Fungi</taxon>
        <taxon>Dikarya</taxon>
        <taxon>Ascomycota</taxon>
        <taxon>Pezizomycotina</taxon>
        <taxon>Lecanoromycetes</taxon>
        <taxon>OSLEUM clade</taxon>
        <taxon>Lecanoromycetidae</taxon>
        <taxon>Lecanorales</taxon>
        <taxon>Lecanorineae</taxon>
        <taxon>Ramalinaceae</taxon>
        <taxon>Ramalina</taxon>
    </lineage>
</organism>
<dbReference type="InterPro" id="IPR038883">
    <property type="entry name" value="AN11006-like"/>
</dbReference>
<gene>
    <name evidence="1" type="ORF">OHK93_005326</name>
</gene>
<accession>A0AA43QVU3</accession>
<sequence length="138" mass="15983">MLRYSRSPSIKQDDQRLTTIQRRRKFTMVETNIEPDKPFPFLNLPTEIRIMIYDLLLAEYHVTQPDDLLTRATYKTKRNILVLNKQLYNETAPILDKTHIFSALTWLPRSSSRGNIPRTMPGCITFCKGTCVLPPGSV</sequence>
<protein>
    <recommendedName>
        <fullName evidence="3">F-box domain-containing protein</fullName>
    </recommendedName>
</protein>
<evidence type="ECO:0000313" key="2">
    <source>
        <dbReference type="Proteomes" id="UP001161017"/>
    </source>
</evidence>
<proteinExistence type="predicted"/>
<reference evidence="1" key="1">
    <citation type="journal article" date="2023" name="Genome Biol. Evol.">
        <title>First Whole Genome Sequence and Flow Cytometry Genome Size Data for the Lichen-Forming Fungus Ramalina farinacea (Ascomycota).</title>
        <authorList>
            <person name="Llewellyn T."/>
            <person name="Mian S."/>
            <person name="Hill R."/>
            <person name="Leitch I.J."/>
            <person name="Gaya E."/>
        </authorList>
    </citation>
    <scope>NUCLEOTIDE SEQUENCE</scope>
    <source>
        <strain evidence="1">LIQ254RAFAR</strain>
    </source>
</reference>
<keyword evidence="2" id="KW-1185">Reference proteome</keyword>
<dbReference type="EMBL" id="JAPUFD010000027">
    <property type="protein sequence ID" value="MDI1493536.1"/>
    <property type="molecule type" value="Genomic_DNA"/>
</dbReference>
<evidence type="ECO:0008006" key="3">
    <source>
        <dbReference type="Google" id="ProtNLM"/>
    </source>
</evidence>
<name>A0AA43QVU3_9LECA</name>
<dbReference type="PANTHER" id="PTHR42085:SF2">
    <property type="entry name" value="F-BOX DOMAIN-CONTAINING PROTEIN"/>
    <property type="match status" value="1"/>
</dbReference>